<dbReference type="Proteomes" id="UP000533269">
    <property type="component" value="Unassembled WGS sequence"/>
</dbReference>
<name>A0A7W4TK02_KINRA</name>
<proteinExistence type="predicted"/>
<reference evidence="1 2" key="1">
    <citation type="submission" date="2020-08" db="EMBL/GenBank/DDBJ databases">
        <title>The Agave Microbiome: Exploring the role of microbial communities in plant adaptations to desert environments.</title>
        <authorList>
            <person name="Partida-Martinez L.P."/>
        </authorList>
    </citation>
    <scope>NUCLEOTIDE SEQUENCE [LARGE SCALE GENOMIC DNA]</scope>
    <source>
        <strain evidence="1 2">AS2.23</strain>
    </source>
</reference>
<protein>
    <recommendedName>
        <fullName evidence="3">Toprim domain-containing protein</fullName>
    </recommendedName>
</protein>
<dbReference type="RefSeq" id="WP_183390621.1">
    <property type="nucleotide sequence ID" value="NZ_JACHVY010000001.1"/>
</dbReference>
<comment type="caution">
    <text evidence="1">The sequence shown here is derived from an EMBL/GenBank/DDBJ whole genome shotgun (WGS) entry which is preliminary data.</text>
</comment>
<evidence type="ECO:0008006" key="3">
    <source>
        <dbReference type="Google" id="ProtNLM"/>
    </source>
</evidence>
<organism evidence="1 2">
    <name type="scientific">Kineococcus radiotolerans</name>
    <dbReference type="NCBI Taxonomy" id="131568"/>
    <lineage>
        <taxon>Bacteria</taxon>
        <taxon>Bacillati</taxon>
        <taxon>Actinomycetota</taxon>
        <taxon>Actinomycetes</taxon>
        <taxon>Kineosporiales</taxon>
        <taxon>Kineosporiaceae</taxon>
        <taxon>Kineococcus</taxon>
    </lineage>
</organism>
<gene>
    <name evidence="1" type="ORF">FHR75_001108</name>
</gene>
<evidence type="ECO:0000313" key="2">
    <source>
        <dbReference type="Proteomes" id="UP000533269"/>
    </source>
</evidence>
<evidence type="ECO:0000313" key="1">
    <source>
        <dbReference type="EMBL" id="MBB2900320.1"/>
    </source>
</evidence>
<dbReference type="AlphaFoldDB" id="A0A7W4TK02"/>
<reference evidence="1 2" key="2">
    <citation type="submission" date="2020-08" db="EMBL/GenBank/DDBJ databases">
        <authorList>
            <person name="Partida-Martinez L."/>
            <person name="Huntemann M."/>
            <person name="Clum A."/>
            <person name="Wang J."/>
            <person name="Palaniappan K."/>
            <person name="Ritter S."/>
            <person name="Chen I.-M."/>
            <person name="Stamatis D."/>
            <person name="Reddy T."/>
            <person name="O'Malley R."/>
            <person name="Daum C."/>
            <person name="Shapiro N."/>
            <person name="Ivanova N."/>
            <person name="Kyrpides N."/>
            <person name="Woyke T."/>
        </authorList>
    </citation>
    <scope>NUCLEOTIDE SEQUENCE [LARGE SCALE GENOMIC DNA]</scope>
    <source>
        <strain evidence="1 2">AS2.23</strain>
    </source>
</reference>
<accession>A0A7W4TK02</accession>
<dbReference type="EMBL" id="JACHVY010000001">
    <property type="protein sequence ID" value="MBB2900320.1"/>
    <property type="molecule type" value="Genomic_DNA"/>
</dbReference>
<sequence length="187" mass="19185">MIDEEAVARVAASLSISTNRARRLAHTALPAGFARSVASAPRALLVEGPTDVAVFSALLDPPVVAAGGKHVLPLAVAVARALGCAPGVVLDADTHHHRAHRGSERLLDQLRGTVVHVLPVDLETALGGWPSFLRALSRTGSGLGAKDSRAYAAAARAARREDLPPDLAALLSVFASSPAASPPESPV</sequence>